<evidence type="ECO:0000256" key="6">
    <source>
        <dbReference type="PIRNR" id="PIRNR009415"/>
    </source>
</evidence>
<protein>
    <recommendedName>
        <fullName evidence="6">Transcription initiation factor IIA subunit 2</fullName>
    </recommendedName>
</protein>
<keyword evidence="3 6" id="KW-0805">Transcription regulation</keyword>
<dbReference type="SUPFAM" id="SSF50784">
    <property type="entry name" value="Transcription factor IIA (TFIIA), beta-barrel domain"/>
    <property type="match status" value="1"/>
</dbReference>
<dbReference type="InterPro" id="IPR009088">
    <property type="entry name" value="TFIIA_b-brl"/>
</dbReference>
<evidence type="ECO:0000256" key="1">
    <source>
        <dbReference type="ARBA" id="ARBA00004123"/>
    </source>
</evidence>
<dbReference type="GO" id="GO:0006367">
    <property type="term" value="P:transcription initiation at RNA polymerase II promoter"/>
    <property type="evidence" value="ECO:0007669"/>
    <property type="project" value="InterPro"/>
</dbReference>
<keyword evidence="4 6" id="KW-0804">Transcription</keyword>
<comment type="subcellular location">
    <subcellularLocation>
        <location evidence="1 6">Nucleus</location>
    </subcellularLocation>
</comment>
<dbReference type="GO" id="GO:0005672">
    <property type="term" value="C:transcription factor TFIIA complex"/>
    <property type="evidence" value="ECO:0007669"/>
    <property type="project" value="InterPro"/>
</dbReference>
<evidence type="ECO:0000313" key="9">
    <source>
        <dbReference type="EMBL" id="KAJ8903291.1"/>
    </source>
</evidence>
<evidence type="ECO:0000313" key="10">
    <source>
        <dbReference type="Proteomes" id="UP001157974"/>
    </source>
</evidence>
<dbReference type="CDD" id="cd10014">
    <property type="entry name" value="TFIIA_gamma_C"/>
    <property type="match status" value="1"/>
</dbReference>
<evidence type="ECO:0000256" key="5">
    <source>
        <dbReference type="ARBA" id="ARBA00023242"/>
    </source>
</evidence>
<dbReference type="InterPro" id="IPR015872">
    <property type="entry name" value="TFIIA_gsu_N"/>
</dbReference>
<keyword evidence="10" id="KW-1185">Reference proteome</keyword>
<evidence type="ECO:0000256" key="3">
    <source>
        <dbReference type="ARBA" id="ARBA00023015"/>
    </source>
</evidence>
<dbReference type="Gene3D" id="1.10.287.190">
    <property type="entry name" value="Transcription factor IIA gamma subunit, alpha-helical domain"/>
    <property type="match status" value="1"/>
</dbReference>
<dbReference type="Pfam" id="PF02268">
    <property type="entry name" value="TFIIA_gamma_N"/>
    <property type="match status" value="1"/>
</dbReference>
<keyword evidence="5 6" id="KW-0539">Nucleus</keyword>
<dbReference type="PIRSF" id="PIRSF009415">
    <property type="entry name" value="Hum_TFIIA_gamma"/>
    <property type="match status" value="1"/>
</dbReference>
<dbReference type="Gene3D" id="2.30.18.10">
    <property type="entry name" value="Transcription factor IIA (TFIIA), beta-barrel domain"/>
    <property type="match status" value="1"/>
</dbReference>
<comment type="function">
    <text evidence="6">TFIIA is a component of the transcription machinery of RNA polymerase II and plays an important role in transcriptional activation.</text>
</comment>
<dbReference type="InterPro" id="IPR003194">
    <property type="entry name" value="TFIIA_gsu"/>
</dbReference>
<feature type="domain" description="Transcription initiation factor IIA gamma subunit N-terminal" evidence="7">
    <location>
        <begin position="4"/>
        <end position="49"/>
    </location>
</feature>
<accession>A0AAV8UL96</accession>
<dbReference type="AlphaFoldDB" id="A0AAV8UL96"/>
<dbReference type="SUPFAM" id="SSF47396">
    <property type="entry name" value="Transcription factor IIA (TFIIA), alpha-helical domain"/>
    <property type="match status" value="1"/>
</dbReference>
<dbReference type="EMBL" id="JAMWBK010000007">
    <property type="protein sequence ID" value="KAJ8903291.1"/>
    <property type="molecule type" value="Genomic_DNA"/>
</dbReference>
<dbReference type="Proteomes" id="UP001157974">
    <property type="component" value="Unassembled WGS sequence"/>
</dbReference>
<reference evidence="9 10" key="1">
    <citation type="journal article" date="2023" name="Nat. Commun.">
        <title>Origin of minicircular mitochondrial genomes in red algae.</title>
        <authorList>
            <person name="Lee Y."/>
            <person name="Cho C.H."/>
            <person name="Lee Y.M."/>
            <person name="Park S.I."/>
            <person name="Yang J.H."/>
            <person name="West J.A."/>
            <person name="Bhattacharya D."/>
            <person name="Yoon H.S."/>
        </authorList>
    </citation>
    <scope>NUCLEOTIDE SEQUENCE [LARGE SCALE GENOMIC DNA]</scope>
    <source>
        <strain evidence="9 10">CCMP1338</strain>
        <tissue evidence="9">Whole cell</tissue>
    </source>
</reference>
<proteinExistence type="inferred from homology"/>
<comment type="similarity">
    <text evidence="2 6">Belongs to the TFIIA subunit 2 family.</text>
</comment>
<comment type="caution">
    <text evidence="9">The sequence shown here is derived from an EMBL/GenBank/DDBJ whole genome shotgun (WGS) entry which is preliminary data.</text>
</comment>
<organism evidence="9 10">
    <name type="scientific">Rhodosorus marinus</name>
    <dbReference type="NCBI Taxonomy" id="101924"/>
    <lineage>
        <taxon>Eukaryota</taxon>
        <taxon>Rhodophyta</taxon>
        <taxon>Stylonematophyceae</taxon>
        <taxon>Stylonematales</taxon>
        <taxon>Stylonemataceae</taxon>
        <taxon>Rhodosorus</taxon>
    </lineage>
</organism>
<dbReference type="PANTHER" id="PTHR10966">
    <property type="entry name" value="TRANSCRIPTION INITIATION FACTOR IIA SUBUNIT 2"/>
    <property type="match status" value="1"/>
</dbReference>
<sequence length="110" mass="12540">MEFFTHYRNSQVGLMLEESLEELLSSGDLSEGQAETVRLQFDRAFSTALSNHVSSKAQLKGQLHIYRNCDNVWTFILNGATLKPNGGEETEVDSFMRIYAPDSRQYTTRN</sequence>
<feature type="domain" description="Transcription initiation factor IIA gamma subunit C-terminal" evidence="8">
    <location>
        <begin position="60"/>
        <end position="98"/>
    </location>
</feature>
<evidence type="ECO:0000259" key="7">
    <source>
        <dbReference type="Pfam" id="PF02268"/>
    </source>
</evidence>
<evidence type="ECO:0000256" key="4">
    <source>
        <dbReference type="ARBA" id="ARBA00023163"/>
    </source>
</evidence>
<name>A0AAV8UL96_9RHOD</name>
<dbReference type="InterPro" id="IPR009083">
    <property type="entry name" value="TFIIA_a-hlx"/>
</dbReference>
<gene>
    <name evidence="9" type="ORF">NDN08_004400</name>
</gene>
<dbReference type="Pfam" id="PF02751">
    <property type="entry name" value="TFIIA_gamma_C"/>
    <property type="match status" value="1"/>
</dbReference>
<evidence type="ECO:0000256" key="2">
    <source>
        <dbReference type="ARBA" id="ARBA00007675"/>
    </source>
</evidence>
<dbReference type="InterPro" id="IPR015871">
    <property type="entry name" value="TFIIA_gsu_C"/>
</dbReference>
<evidence type="ECO:0000259" key="8">
    <source>
        <dbReference type="Pfam" id="PF02751"/>
    </source>
</evidence>